<feature type="domain" description="TonB-dependent receptor plug" evidence="2">
    <location>
        <begin position="134"/>
        <end position="240"/>
    </location>
</feature>
<dbReference type="Pfam" id="PF13715">
    <property type="entry name" value="CarbopepD_reg_2"/>
    <property type="match status" value="1"/>
</dbReference>
<dbReference type="GO" id="GO:0009279">
    <property type="term" value="C:cell outer membrane"/>
    <property type="evidence" value="ECO:0007669"/>
    <property type="project" value="UniProtKB-SubCell"/>
</dbReference>
<keyword evidence="1" id="KW-0813">Transport</keyword>
<comment type="subcellular location">
    <subcellularLocation>
        <location evidence="1">Cell outer membrane</location>
        <topology evidence="1">Multi-pass membrane protein</topology>
    </subcellularLocation>
</comment>
<dbReference type="PANTHER" id="PTHR30069:SF28">
    <property type="entry name" value="TONB-DEPENDENT RECEPTOR YNCD-RELATED"/>
    <property type="match status" value="1"/>
</dbReference>
<dbReference type="Gene3D" id="2.60.40.1120">
    <property type="entry name" value="Carboxypeptidase-like, regulatory domain"/>
    <property type="match status" value="1"/>
</dbReference>
<dbReference type="EMBL" id="DSEE01000400">
    <property type="protein sequence ID" value="HER40641.1"/>
    <property type="molecule type" value="Genomic_DNA"/>
</dbReference>
<feature type="non-terminal residue" evidence="3">
    <location>
        <position position="272"/>
    </location>
</feature>
<gene>
    <name evidence="3" type="ORF">ENO10_05420</name>
</gene>
<dbReference type="SUPFAM" id="SSF56935">
    <property type="entry name" value="Porins"/>
    <property type="match status" value="1"/>
</dbReference>
<dbReference type="FunFam" id="2.170.130.10:FF:000008">
    <property type="entry name" value="SusC/RagA family TonB-linked outer membrane protein"/>
    <property type="match status" value="1"/>
</dbReference>
<keyword evidence="1" id="KW-1134">Transmembrane beta strand</keyword>
<dbReference type="Proteomes" id="UP000885753">
    <property type="component" value="Unassembled WGS sequence"/>
</dbReference>
<reference evidence="3" key="1">
    <citation type="journal article" date="2020" name="mSystems">
        <title>Genome- and Community-Level Interaction Insights into Carbon Utilization and Element Cycling Functions of Hydrothermarchaeota in Hydrothermal Sediment.</title>
        <authorList>
            <person name="Zhou Z."/>
            <person name="Liu Y."/>
            <person name="Xu W."/>
            <person name="Pan J."/>
            <person name="Luo Z.H."/>
            <person name="Li M."/>
        </authorList>
    </citation>
    <scope>NUCLEOTIDE SEQUENCE [LARGE SCALE GENOMIC DNA]</scope>
    <source>
        <strain evidence="3">SpSt-1235</strain>
    </source>
</reference>
<dbReference type="InterPro" id="IPR012910">
    <property type="entry name" value="Plug_dom"/>
</dbReference>
<accession>A0A7C2M601</accession>
<dbReference type="Gene3D" id="2.170.130.10">
    <property type="entry name" value="TonB-dependent receptor, plug domain"/>
    <property type="match status" value="1"/>
</dbReference>
<comment type="similarity">
    <text evidence="1">Belongs to the TonB-dependent receptor family.</text>
</comment>
<evidence type="ECO:0000313" key="3">
    <source>
        <dbReference type="EMBL" id="HER40641.1"/>
    </source>
</evidence>
<dbReference type="GO" id="GO:0015344">
    <property type="term" value="F:siderophore uptake transmembrane transporter activity"/>
    <property type="evidence" value="ECO:0007669"/>
    <property type="project" value="TreeGrafter"/>
</dbReference>
<evidence type="ECO:0000256" key="1">
    <source>
        <dbReference type="PROSITE-ProRule" id="PRU01360"/>
    </source>
</evidence>
<dbReference type="InterPro" id="IPR039426">
    <property type="entry name" value="TonB-dep_rcpt-like"/>
</dbReference>
<keyword evidence="1" id="KW-0812">Transmembrane</keyword>
<evidence type="ECO:0000259" key="2">
    <source>
        <dbReference type="Pfam" id="PF07715"/>
    </source>
</evidence>
<dbReference type="PANTHER" id="PTHR30069">
    <property type="entry name" value="TONB-DEPENDENT OUTER MEMBRANE RECEPTOR"/>
    <property type="match status" value="1"/>
</dbReference>
<keyword evidence="1" id="KW-0998">Cell outer membrane</keyword>
<keyword evidence="1" id="KW-0472">Membrane</keyword>
<dbReference type="InterPro" id="IPR037066">
    <property type="entry name" value="Plug_dom_sf"/>
</dbReference>
<comment type="caution">
    <text evidence="3">The sequence shown here is derived from an EMBL/GenBank/DDBJ whole genome shotgun (WGS) entry which is preliminary data.</text>
</comment>
<name>A0A7C2M601_9FLAO</name>
<dbReference type="InterPro" id="IPR008969">
    <property type="entry name" value="CarboxyPept-like_regulatory"/>
</dbReference>
<protein>
    <recommendedName>
        <fullName evidence="2">TonB-dependent receptor plug domain-containing protein</fullName>
    </recommendedName>
</protein>
<dbReference type="SUPFAM" id="SSF49464">
    <property type="entry name" value="Carboxypeptidase regulatory domain-like"/>
    <property type="match status" value="1"/>
</dbReference>
<organism evidence="3">
    <name type="scientific">Salinimicrobium catena</name>
    <dbReference type="NCBI Taxonomy" id="390640"/>
    <lineage>
        <taxon>Bacteria</taxon>
        <taxon>Pseudomonadati</taxon>
        <taxon>Bacteroidota</taxon>
        <taxon>Flavobacteriia</taxon>
        <taxon>Flavobacteriales</taxon>
        <taxon>Flavobacteriaceae</taxon>
        <taxon>Salinimicrobium</taxon>
    </lineage>
</organism>
<dbReference type="InterPro" id="IPR023997">
    <property type="entry name" value="TonB-dep_OMP_SusC/RagA_CS"/>
</dbReference>
<sequence>MIKMKRNPKPDRNSKNLSVNLFYALLLGLLIIPITLHAQEKTITGKVTDPQGIELIGVNIAVKGTTLGTITSNTGDFTLTIPAGIEDPILIVSYIGYQRKEIPVGTATNFDIQLAEDYEVLDEVVVTGYSSIRKSNITGAVSTVKAEDLNRLPVNDIDRALAGKVSGVRVNQATGAPGDAVSIRIRGVGTIGNNDPLYVIDGIPTKGALNVLSPSDIESITILKDASSAAIYGSRSANGVVVITTKKGQSGKQHVTYNGYYGIQQHGRLTPM</sequence>
<dbReference type="PROSITE" id="PS52016">
    <property type="entry name" value="TONB_DEPENDENT_REC_3"/>
    <property type="match status" value="1"/>
</dbReference>
<proteinExistence type="inferred from homology"/>
<dbReference type="NCBIfam" id="TIGR04057">
    <property type="entry name" value="SusC_RagA_signa"/>
    <property type="match status" value="1"/>
</dbReference>
<dbReference type="Pfam" id="PF07715">
    <property type="entry name" value="Plug"/>
    <property type="match status" value="1"/>
</dbReference>
<dbReference type="GO" id="GO:0044718">
    <property type="term" value="P:siderophore transmembrane transport"/>
    <property type="evidence" value="ECO:0007669"/>
    <property type="project" value="TreeGrafter"/>
</dbReference>
<dbReference type="AlphaFoldDB" id="A0A7C2M601"/>